<accession>A0A8J7SJL2</accession>
<dbReference type="SUPFAM" id="SSF55729">
    <property type="entry name" value="Acyl-CoA N-acyltransferases (Nat)"/>
    <property type="match status" value="1"/>
</dbReference>
<dbReference type="CDD" id="cd04301">
    <property type="entry name" value="NAT_SF"/>
    <property type="match status" value="1"/>
</dbReference>
<name>A0A8J7SJL2_9RHOB</name>
<dbReference type="AlphaFoldDB" id="A0A8J7SJL2"/>
<dbReference type="Gene3D" id="3.40.630.30">
    <property type="match status" value="1"/>
</dbReference>
<keyword evidence="3" id="KW-1185">Reference proteome</keyword>
<dbReference type="RefSeq" id="WP_200613071.1">
    <property type="nucleotide sequence ID" value="NZ_JAEHHL010000013.1"/>
</dbReference>
<evidence type="ECO:0000313" key="3">
    <source>
        <dbReference type="Proteomes" id="UP000655420"/>
    </source>
</evidence>
<dbReference type="EMBL" id="JAEHHL010000013">
    <property type="protein sequence ID" value="MBK0401045.1"/>
    <property type="molecule type" value="Genomic_DNA"/>
</dbReference>
<dbReference type="InterPro" id="IPR016181">
    <property type="entry name" value="Acyl_CoA_acyltransferase"/>
</dbReference>
<dbReference type="Proteomes" id="UP000655420">
    <property type="component" value="Unassembled WGS sequence"/>
</dbReference>
<reference evidence="2" key="1">
    <citation type="submission" date="2020-12" db="EMBL/GenBank/DDBJ databases">
        <title>Bacterial taxonomy.</title>
        <authorList>
            <person name="Pan X."/>
        </authorList>
    </citation>
    <scope>NUCLEOTIDE SEQUENCE</scope>
    <source>
        <strain evidence="2">M0105</strain>
    </source>
</reference>
<comment type="caution">
    <text evidence="2">The sequence shown here is derived from an EMBL/GenBank/DDBJ whole genome shotgun (WGS) entry which is preliminary data.</text>
</comment>
<protein>
    <submittedName>
        <fullName evidence="2">GNAT family N-acetyltransferase</fullName>
    </submittedName>
</protein>
<feature type="domain" description="N-acetyltransferase" evidence="1">
    <location>
        <begin position="106"/>
        <end position="244"/>
    </location>
</feature>
<dbReference type="GO" id="GO:0016747">
    <property type="term" value="F:acyltransferase activity, transferring groups other than amino-acyl groups"/>
    <property type="evidence" value="ECO:0007669"/>
    <property type="project" value="InterPro"/>
</dbReference>
<proteinExistence type="predicted"/>
<dbReference type="InterPro" id="IPR000182">
    <property type="entry name" value="GNAT_dom"/>
</dbReference>
<evidence type="ECO:0000313" key="2">
    <source>
        <dbReference type="EMBL" id="MBK0401045.1"/>
    </source>
</evidence>
<evidence type="ECO:0000259" key="1">
    <source>
        <dbReference type="PROSITE" id="PS51186"/>
    </source>
</evidence>
<sequence>MDHGPTPPDAERLLDAVDVTWPAAEQREVAGWRLRRGVGGGKRVSAASALAAGSLPDIGAAVSGLAAWGQQPLFRVTPGEEALDDALHARGYAVIDPVVIYCAPAVSIDDGADQTARVIRVETPLRIVDEIWAEGGIGPGRRAVMDRPAGPRAVLLARVEDRPAGVAFVAIDDGIAMIHAIEVGEVFRRKGAGGALLRGAARFALEHDAPWLALAVTEANAAAHALYEGLGMTVAARYHYRVLD</sequence>
<gene>
    <name evidence="2" type="ORF">H0I76_17750</name>
</gene>
<dbReference type="Pfam" id="PF00583">
    <property type="entry name" value="Acetyltransf_1"/>
    <property type="match status" value="1"/>
</dbReference>
<organism evidence="2 3">
    <name type="scientific">Thermohalobaculum xanthum</name>
    <dbReference type="NCBI Taxonomy" id="2753746"/>
    <lineage>
        <taxon>Bacteria</taxon>
        <taxon>Pseudomonadati</taxon>
        <taxon>Pseudomonadota</taxon>
        <taxon>Alphaproteobacteria</taxon>
        <taxon>Rhodobacterales</taxon>
        <taxon>Paracoccaceae</taxon>
        <taxon>Thermohalobaculum</taxon>
    </lineage>
</organism>
<dbReference type="PROSITE" id="PS51186">
    <property type="entry name" value="GNAT"/>
    <property type="match status" value="1"/>
</dbReference>